<evidence type="ECO:0000256" key="1">
    <source>
        <dbReference type="SAM" id="MobiDB-lite"/>
    </source>
</evidence>
<evidence type="ECO:0000313" key="2">
    <source>
        <dbReference type="EMBL" id="KAB1648168.1"/>
    </source>
</evidence>
<dbReference type="EMBL" id="WBJY01000002">
    <property type="protein sequence ID" value="KAB1648168.1"/>
    <property type="molecule type" value="Genomic_DNA"/>
</dbReference>
<organism evidence="2 3">
    <name type="scientific">Pseudoclavibacter endophyticus</name>
    <dbReference type="NCBI Taxonomy" id="1778590"/>
    <lineage>
        <taxon>Bacteria</taxon>
        <taxon>Bacillati</taxon>
        <taxon>Actinomycetota</taxon>
        <taxon>Actinomycetes</taxon>
        <taxon>Micrococcales</taxon>
        <taxon>Microbacteriaceae</taxon>
        <taxon>Pseudoclavibacter</taxon>
    </lineage>
</organism>
<sequence length="417" mass="43985">MAQGDAFQRRGSSYPSTAAPPRRPEHPRSRIDPATSPLVDRVGPGWALSESTSPVLYLSPARRRFLASTAAAGARPILVTGEESSLTLALDEALSSLGGVWVVRSATGYRDTRMGRRIARPEDAFAPDFDPRPAPEHVRPPAAETTQVAVLASIRQRNRRKATYGASLELLADLLVDDAALDWGVAEPVTLPWGLERVGEYGREALSHNPWLVVNGVGATGRAVTATLRLRPTKQGAEEIVNLVADVGPEGGEDAAEALADAPELLAELSLEGVPLIAIVFGRVGRADLHKGPTLERPGAPLAILIGAPGVSRLGLPIAELEARFDARVVGNDRAPSIVVPLGDEIMPQNFARLREVLWALDPVALADALGTDAIEPLLGPGWREEAASRAAAASSPDVLGPDADGPAQEEGHDHAT</sequence>
<dbReference type="AlphaFoldDB" id="A0A6H9WN34"/>
<dbReference type="Proteomes" id="UP000431744">
    <property type="component" value="Unassembled WGS sequence"/>
</dbReference>
<keyword evidence="3" id="KW-1185">Reference proteome</keyword>
<evidence type="ECO:0000313" key="3">
    <source>
        <dbReference type="Proteomes" id="UP000431744"/>
    </source>
</evidence>
<dbReference type="OrthoDB" id="5103427at2"/>
<proteinExistence type="predicted"/>
<dbReference type="RefSeq" id="WP_158029363.1">
    <property type="nucleotide sequence ID" value="NZ_BMHG01000001.1"/>
</dbReference>
<accession>A0A6H9WN34</accession>
<reference evidence="2 3" key="1">
    <citation type="submission" date="2019-09" db="EMBL/GenBank/DDBJ databases">
        <title>Phylogeny of genus Pseudoclavibacter and closely related genus.</title>
        <authorList>
            <person name="Li Y."/>
        </authorList>
    </citation>
    <scope>NUCLEOTIDE SEQUENCE [LARGE SCALE GENOMIC DNA]</scope>
    <source>
        <strain evidence="2 3">EGI 60007</strain>
    </source>
</reference>
<feature type="region of interest" description="Disordered" evidence="1">
    <location>
        <begin position="1"/>
        <end position="41"/>
    </location>
</feature>
<protein>
    <submittedName>
        <fullName evidence="2">Uncharacterized protein</fullName>
    </submittedName>
</protein>
<dbReference type="InterPro" id="IPR046175">
    <property type="entry name" value="DUF6177"/>
</dbReference>
<feature type="compositionally biased region" description="Basic and acidic residues" evidence="1">
    <location>
        <begin position="22"/>
        <end position="31"/>
    </location>
</feature>
<feature type="region of interest" description="Disordered" evidence="1">
    <location>
        <begin position="386"/>
        <end position="417"/>
    </location>
</feature>
<dbReference type="Pfam" id="PF19674">
    <property type="entry name" value="DUF6177"/>
    <property type="match status" value="1"/>
</dbReference>
<gene>
    <name evidence="2" type="ORF">F8O04_10650</name>
</gene>
<name>A0A6H9WN34_9MICO</name>
<comment type="caution">
    <text evidence="2">The sequence shown here is derived from an EMBL/GenBank/DDBJ whole genome shotgun (WGS) entry which is preliminary data.</text>
</comment>